<dbReference type="PROSITE" id="PS51186">
    <property type="entry name" value="GNAT"/>
    <property type="match status" value="1"/>
</dbReference>
<sequence length="145" mass="16449">MAILEMRHVETAQELRACFALMQQLRPHLLDADEFVRQVEDMRSERYALLAVWEEGEPIALAGYRYQQNLIFGHFLYVDDLVVSTEKRSAGHGASLLHRLESLAQEAGCSRLVLDTGLNFALAQRFYFRQGMLSASLGFSKVLGK</sequence>
<dbReference type="Gene3D" id="3.40.630.30">
    <property type="match status" value="1"/>
</dbReference>
<evidence type="ECO:0000259" key="3">
    <source>
        <dbReference type="PROSITE" id="PS51186"/>
    </source>
</evidence>
<dbReference type="InterPro" id="IPR000182">
    <property type="entry name" value="GNAT_dom"/>
</dbReference>
<dbReference type="Pfam" id="PF00583">
    <property type="entry name" value="Acetyltransf_1"/>
    <property type="match status" value="1"/>
</dbReference>
<dbReference type="CDD" id="cd04301">
    <property type="entry name" value="NAT_SF"/>
    <property type="match status" value="1"/>
</dbReference>
<evidence type="ECO:0000256" key="2">
    <source>
        <dbReference type="ARBA" id="ARBA00023315"/>
    </source>
</evidence>
<evidence type="ECO:0000256" key="1">
    <source>
        <dbReference type="ARBA" id="ARBA00022679"/>
    </source>
</evidence>
<dbReference type="RefSeq" id="WP_266120257.1">
    <property type="nucleotide sequence ID" value="NZ_JAPKNA010000001.1"/>
</dbReference>
<accession>A0ABT3VNF6</accession>
<keyword evidence="5" id="KW-1185">Reference proteome</keyword>
<keyword evidence="2" id="KW-0012">Acyltransferase</keyword>
<dbReference type="InterPro" id="IPR016181">
    <property type="entry name" value="Acyl_CoA_acyltransferase"/>
</dbReference>
<name>A0ABT3VNF6_9BURK</name>
<reference evidence="4 5" key="1">
    <citation type="submission" date="2022-11" db="EMBL/GenBank/DDBJ databases">
        <title>Biodiversity and phylogenetic relationships of bacteria.</title>
        <authorList>
            <person name="Machado R.A.R."/>
            <person name="Bhat A."/>
            <person name="Loulou A."/>
            <person name="Kallel S."/>
        </authorList>
    </citation>
    <scope>NUCLEOTIDE SEQUENCE [LARGE SCALE GENOMIC DNA]</scope>
    <source>
        <strain evidence="4 5">DSM 13975</strain>
    </source>
</reference>
<gene>
    <name evidence="4" type="ORF">OSH09_04200</name>
</gene>
<evidence type="ECO:0000313" key="4">
    <source>
        <dbReference type="EMBL" id="MCX5463373.1"/>
    </source>
</evidence>
<comment type="caution">
    <text evidence="4">The sequence shown here is derived from an EMBL/GenBank/DDBJ whole genome shotgun (WGS) entry which is preliminary data.</text>
</comment>
<evidence type="ECO:0000313" key="5">
    <source>
        <dbReference type="Proteomes" id="UP001209916"/>
    </source>
</evidence>
<dbReference type="SUPFAM" id="SSF55729">
    <property type="entry name" value="Acyl-CoA N-acyltransferases (Nat)"/>
    <property type="match status" value="1"/>
</dbReference>
<dbReference type="InterPro" id="IPR050832">
    <property type="entry name" value="Bact_Acetyltransf"/>
</dbReference>
<dbReference type="PANTHER" id="PTHR43877:SF2">
    <property type="entry name" value="AMINOALKYLPHOSPHONATE N-ACETYLTRANSFERASE-RELATED"/>
    <property type="match status" value="1"/>
</dbReference>
<keyword evidence="1" id="KW-0808">Transferase</keyword>
<organism evidence="4 5">
    <name type="scientific">Alcaligenes parafaecalis</name>
    <dbReference type="NCBI Taxonomy" id="171260"/>
    <lineage>
        <taxon>Bacteria</taxon>
        <taxon>Pseudomonadati</taxon>
        <taxon>Pseudomonadota</taxon>
        <taxon>Betaproteobacteria</taxon>
        <taxon>Burkholderiales</taxon>
        <taxon>Alcaligenaceae</taxon>
        <taxon>Alcaligenes</taxon>
    </lineage>
</organism>
<protein>
    <submittedName>
        <fullName evidence="4">GNAT family N-acetyltransferase</fullName>
    </submittedName>
</protein>
<feature type="domain" description="N-acetyltransferase" evidence="3">
    <location>
        <begin position="4"/>
        <end position="145"/>
    </location>
</feature>
<proteinExistence type="predicted"/>
<dbReference type="PANTHER" id="PTHR43877">
    <property type="entry name" value="AMINOALKYLPHOSPHONATE N-ACETYLTRANSFERASE-RELATED-RELATED"/>
    <property type="match status" value="1"/>
</dbReference>
<dbReference type="Proteomes" id="UP001209916">
    <property type="component" value="Unassembled WGS sequence"/>
</dbReference>
<dbReference type="EMBL" id="JAPKNA010000001">
    <property type="protein sequence ID" value="MCX5463373.1"/>
    <property type="molecule type" value="Genomic_DNA"/>
</dbReference>